<dbReference type="EMBL" id="VSSQ01116416">
    <property type="protein sequence ID" value="MPN51371.1"/>
    <property type="molecule type" value="Genomic_DNA"/>
</dbReference>
<reference evidence="1" key="1">
    <citation type="submission" date="2019-08" db="EMBL/GenBank/DDBJ databases">
        <authorList>
            <person name="Kucharzyk K."/>
            <person name="Murdoch R.W."/>
            <person name="Higgins S."/>
            <person name="Loffler F."/>
        </authorList>
    </citation>
    <scope>NUCLEOTIDE SEQUENCE</scope>
</reference>
<protein>
    <recommendedName>
        <fullName evidence="2">Glycoside hydrolase family 65 C-terminal domain-containing protein</fullName>
    </recommendedName>
</protein>
<sequence length="86" mass="9773">MLLYSEGERIVICPAIPASWKTLSFTLRAESGVLVTVAMKDGRLDRVRLEALRDTRVVLECPREDPLEIRLQKGDVYERVCPDTVN</sequence>
<dbReference type="Gene3D" id="2.60.40.1180">
    <property type="entry name" value="Golgi alpha-mannosidase II"/>
    <property type="match status" value="1"/>
</dbReference>
<evidence type="ECO:0000313" key="1">
    <source>
        <dbReference type="EMBL" id="MPN51371.1"/>
    </source>
</evidence>
<evidence type="ECO:0008006" key="2">
    <source>
        <dbReference type="Google" id="ProtNLM"/>
    </source>
</evidence>
<dbReference type="InterPro" id="IPR013780">
    <property type="entry name" value="Glyco_hydro_b"/>
</dbReference>
<accession>A0A645IJA6</accession>
<name>A0A645IJA6_9ZZZZ</name>
<dbReference type="AlphaFoldDB" id="A0A645IJA6"/>
<gene>
    <name evidence="1" type="ORF">SDC9_199014</name>
</gene>
<proteinExistence type="predicted"/>
<organism evidence="1">
    <name type="scientific">bioreactor metagenome</name>
    <dbReference type="NCBI Taxonomy" id="1076179"/>
    <lineage>
        <taxon>unclassified sequences</taxon>
        <taxon>metagenomes</taxon>
        <taxon>ecological metagenomes</taxon>
    </lineage>
</organism>
<comment type="caution">
    <text evidence="1">The sequence shown here is derived from an EMBL/GenBank/DDBJ whole genome shotgun (WGS) entry which is preliminary data.</text>
</comment>